<dbReference type="PANTHER" id="PTHR43056">
    <property type="entry name" value="PEPTIDASE S9 PROLYL OLIGOPEPTIDASE"/>
    <property type="match status" value="1"/>
</dbReference>
<proteinExistence type="predicted"/>
<dbReference type="InterPro" id="IPR050585">
    <property type="entry name" value="Xaa-Pro_dipeptidyl-ppase/CocE"/>
</dbReference>
<dbReference type="Gene3D" id="3.40.50.1820">
    <property type="entry name" value="alpha/beta hydrolase"/>
    <property type="match status" value="1"/>
</dbReference>
<evidence type="ECO:0000259" key="1">
    <source>
        <dbReference type="Pfam" id="PF00326"/>
    </source>
</evidence>
<dbReference type="Gene3D" id="2.120.10.30">
    <property type="entry name" value="TolB, C-terminal domain"/>
    <property type="match status" value="1"/>
</dbReference>
<evidence type="ECO:0000313" key="3">
    <source>
        <dbReference type="WBParaSite" id="L893_g29262.t2"/>
    </source>
</evidence>
<accession>A0A1I7ZST7</accession>
<dbReference type="SUPFAM" id="SSF69322">
    <property type="entry name" value="Tricorn protease domain 2"/>
    <property type="match status" value="1"/>
</dbReference>
<sequence>MSTAAKKTAAYGSWKSPITSSMLTTGNCKSICELQASDDTVYWIEQRFPTGCRTLFSKRADSEDIVQWTKEGFQVKNGVHEYGGGSFAVGAEGVFITNKGTVSSIITAEAEPTDLFAKEADLDIRHADLHVSPKGDIFAVEERHLGAGEPQNLLVRIDQNGHKTEITSGADFYAEPRVSPSGKHLVWMQWNHPNMPWDKTSIYIQSVEGSGKTEELLGGIGKAEELLGGGANYHGLQWGPQDELFVVCDKTNFWNVYEVDVEKKALKDNVYPVDSEIGNPVWQFADDRAFAVNAKHMVLAVKEELIVVERATKAKKPVQCDGFTHFSHLTVTSSGHFYCIASGPKKAQSLIHVDLNQEWKVSVIRETRDSADIEKLPISEPQNLEFQSDGVAVSGWFYEPKFQSDGVTVSGWFYEPKSNDFQGPEGALPPVVLMGHGGPSGQTFNSLDLKKQYFTSRGFAVFDVNYRGSTGFGTEFRNALYKNWGVVDRNDMINGANFLAENGKVDPAKICITGSSAGGYLVLSALIQEGNPFAAAVCVYGVSDLVGLYKDSHKFESGYNDSLIGKYPEEAEVYEQRSPINHIGKVKNPVAFIHGTKDPVVPWKQSESFYEALKKKGITTALMLLEGESHGFRSAEAISKSTDAGYVFLAKALGITPSEESDIDIVNCQPMKSSL</sequence>
<reference evidence="3" key="1">
    <citation type="submission" date="2016-11" db="UniProtKB">
        <authorList>
            <consortium name="WormBaseParasite"/>
        </authorList>
    </citation>
    <scope>IDENTIFICATION</scope>
</reference>
<dbReference type="GO" id="GO:0006508">
    <property type="term" value="P:proteolysis"/>
    <property type="evidence" value="ECO:0007669"/>
    <property type="project" value="InterPro"/>
</dbReference>
<feature type="domain" description="Peptidase S9 prolyl oligopeptidase catalytic" evidence="1">
    <location>
        <begin position="446"/>
        <end position="654"/>
    </location>
</feature>
<protein>
    <submittedName>
        <fullName evidence="3">Peptidase_S9 domain-containing protein</fullName>
    </submittedName>
</protein>
<evidence type="ECO:0000313" key="2">
    <source>
        <dbReference type="Proteomes" id="UP000095287"/>
    </source>
</evidence>
<dbReference type="PANTHER" id="PTHR43056:SF5">
    <property type="entry name" value="PEPTIDASE S9 PROLYL OLIGOPEPTIDASE CATALYTIC DOMAIN-CONTAINING PROTEIN"/>
    <property type="match status" value="1"/>
</dbReference>
<dbReference type="GO" id="GO:0008236">
    <property type="term" value="F:serine-type peptidase activity"/>
    <property type="evidence" value="ECO:0007669"/>
    <property type="project" value="InterPro"/>
</dbReference>
<keyword evidence="2" id="KW-1185">Reference proteome</keyword>
<dbReference type="SUPFAM" id="SSF53474">
    <property type="entry name" value="alpha/beta-Hydrolases"/>
    <property type="match status" value="1"/>
</dbReference>
<dbReference type="AlphaFoldDB" id="A0A1I7ZST7"/>
<organism evidence="2 3">
    <name type="scientific">Steinernema glaseri</name>
    <dbReference type="NCBI Taxonomy" id="37863"/>
    <lineage>
        <taxon>Eukaryota</taxon>
        <taxon>Metazoa</taxon>
        <taxon>Ecdysozoa</taxon>
        <taxon>Nematoda</taxon>
        <taxon>Chromadorea</taxon>
        <taxon>Rhabditida</taxon>
        <taxon>Tylenchina</taxon>
        <taxon>Panagrolaimomorpha</taxon>
        <taxon>Strongyloidoidea</taxon>
        <taxon>Steinernematidae</taxon>
        <taxon>Steinernema</taxon>
    </lineage>
</organism>
<dbReference type="InterPro" id="IPR011042">
    <property type="entry name" value="6-blade_b-propeller_TolB-like"/>
</dbReference>
<name>A0A1I7ZST7_9BILA</name>
<dbReference type="WBParaSite" id="L893_g29262.t2">
    <property type="protein sequence ID" value="L893_g29262.t2"/>
    <property type="gene ID" value="L893_g29262"/>
</dbReference>
<dbReference type="InterPro" id="IPR029058">
    <property type="entry name" value="AB_hydrolase_fold"/>
</dbReference>
<dbReference type="Pfam" id="PF00326">
    <property type="entry name" value="Peptidase_S9"/>
    <property type="match status" value="1"/>
</dbReference>
<dbReference type="InterPro" id="IPR001375">
    <property type="entry name" value="Peptidase_S9_cat"/>
</dbReference>
<dbReference type="Proteomes" id="UP000095287">
    <property type="component" value="Unplaced"/>
</dbReference>